<proteinExistence type="predicted"/>
<comment type="caution">
    <text evidence="2">The sequence shown here is derived from an EMBL/GenBank/DDBJ whole genome shotgun (WGS) entry which is preliminary data.</text>
</comment>
<dbReference type="EMBL" id="JAOYFB010000006">
    <property type="protein sequence ID" value="KAK4017486.1"/>
    <property type="molecule type" value="Genomic_DNA"/>
</dbReference>
<evidence type="ECO:0000313" key="3">
    <source>
        <dbReference type="Proteomes" id="UP001234178"/>
    </source>
</evidence>
<dbReference type="InterPro" id="IPR035992">
    <property type="entry name" value="Ricin_B-like_lectins"/>
</dbReference>
<reference evidence="2 3" key="1">
    <citation type="journal article" date="2023" name="Nucleic Acids Res.">
        <title>The hologenome of Daphnia magna reveals possible DNA methylation and microbiome-mediated evolution of the host genome.</title>
        <authorList>
            <person name="Chaturvedi A."/>
            <person name="Li X."/>
            <person name="Dhandapani V."/>
            <person name="Marshall H."/>
            <person name="Kissane S."/>
            <person name="Cuenca-Cambronero M."/>
            <person name="Asole G."/>
            <person name="Calvet F."/>
            <person name="Ruiz-Romero M."/>
            <person name="Marangio P."/>
            <person name="Guigo R."/>
            <person name="Rago D."/>
            <person name="Mirbahai L."/>
            <person name="Eastwood N."/>
            <person name="Colbourne J.K."/>
            <person name="Zhou J."/>
            <person name="Mallon E."/>
            <person name="Orsini L."/>
        </authorList>
    </citation>
    <scope>NUCLEOTIDE SEQUENCE [LARGE SCALE GENOMIC DNA]</scope>
    <source>
        <strain evidence="2">LRV0_1</strain>
    </source>
</reference>
<protein>
    <recommendedName>
        <fullName evidence="1">Ricin B lectin domain-containing protein</fullName>
    </recommendedName>
</protein>
<dbReference type="Proteomes" id="UP001234178">
    <property type="component" value="Unassembled WGS sequence"/>
</dbReference>
<dbReference type="SMART" id="SM00458">
    <property type="entry name" value="RICIN"/>
    <property type="match status" value="2"/>
</dbReference>
<evidence type="ECO:0000259" key="1">
    <source>
        <dbReference type="SMART" id="SM00458"/>
    </source>
</evidence>
<organism evidence="2 3">
    <name type="scientific">Daphnia magna</name>
    <dbReference type="NCBI Taxonomy" id="35525"/>
    <lineage>
        <taxon>Eukaryota</taxon>
        <taxon>Metazoa</taxon>
        <taxon>Ecdysozoa</taxon>
        <taxon>Arthropoda</taxon>
        <taxon>Crustacea</taxon>
        <taxon>Branchiopoda</taxon>
        <taxon>Diplostraca</taxon>
        <taxon>Cladocera</taxon>
        <taxon>Anomopoda</taxon>
        <taxon>Daphniidae</taxon>
        <taxon>Daphnia</taxon>
    </lineage>
</organism>
<dbReference type="InterPro" id="IPR000772">
    <property type="entry name" value="Ricin_B_lectin"/>
</dbReference>
<gene>
    <name evidence="2" type="ORF">OUZ56_032797</name>
</gene>
<keyword evidence="3" id="KW-1185">Reference proteome</keyword>
<dbReference type="Gene3D" id="2.80.10.50">
    <property type="match status" value="2"/>
</dbReference>
<sequence>MKIRGILDFELPYYCDNEKPETQHLPRIPTTYTLVTKQKPAATWKGWTCRQWTKTKKITVSFWIGSFDTVYSQETILITPLECWRMVNDKKCGDNNMQTGPTGLSFAATQPLLQEKITLRQEKSDSPIESPFGLLNTTQQEGQFIQNQNTIVWGERTTNSSYTQTLLKGKGYLEIPREPESDNSNKDIVPIGHKVNTIAKCLKNTNLATPVCEDYRELYKSRSQRSLLQEVHFLFDTQVEDEQLGIHLYSISYAWGTLRLAHRRPKIIKEDGKIVQKDATIYITYESGSRNPLIAYSQLSKDDPLPPGLKFEYNVDQTIRVQNTHICITETTHDYVFAAACSEESTRWIWEKENSYLISQESEMCLTVGVDETLKLEKCALEGDTRKNQQWFFQTINTNPGVIENFPDVKLQDIQEIRLEQRRAVTTTINSPIFGGILKANHGSGNIIWYMIAWGLLKNGQYPNGKCVTHHGLEKQLTMEDCDTDWTKCKEELKTFITSNDPLLQSQVSVGNCSKATNKEQAFQYTSDFTITPCNTNACIKANTTMLILQECANTSSIWGTFEHTVQLMATDRTGLHSPASERKCLTLKVGRLSLGHCYGSSRKQQFNFEYRNPHQIRTLSQEPL</sequence>
<feature type="domain" description="Ricin B lectin" evidence="1">
    <location>
        <begin position="493"/>
        <end position="610"/>
    </location>
</feature>
<dbReference type="SUPFAM" id="SSF50370">
    <property type="entry name" value="Ricin B-like lectins"/>
    <property type="match status" value="2"/>
</dbReference>
<name>A0ABQ9ZXF6_9CRUS</name>
<dbReference type="PROSITE" id="PS50231">
    <property type="entry name" value="RICIN_B_LECTIN"/>
    <property type="match status" value="1"/>
</dbReference>
<evidence type="ECO:0000313" key="2">
    <source>
        <dbReference type="EMBL" id="KAK4017486.1"/>
    </source>
</evidence>
<dbReference type="Pfam" id="PF00652">
    <property type="entry name" value="Ricin_B_lectin"/>
    <property type="match status" value="1"/>
</dbReference>
<accession>A0ABQ9ZXF6</accession>
<feature type="domain" description="Ricin B lectin" evidence="1">
    <location>
        <begin position="313"/>
        <end position="452"/>
    </location>
</feature>